<dbReference type="CDD" id="cd10747">
    <property type="entry name" value="DnaJ_C"/>
    <property type="match status" value="1"/>
</dbReference>
<dbReference type="CDD" id="cd10719">
    <property type="entry name" value="DnaJ_zf"/>
    <property type="match status" value="1"/>
</dbReference>
<dbReference type="GO" id="GO:0009535">
    <property type="term" value="C:chloroplast thylakoid membrane"/>
    <property type="evidence" value="ECO:0007669"/>
    <property type="project" value="TreeGrafter"/>
</dbReference>
<dbReference type="InterPro" id="IPR002939">
    <property type="entry name" value="DnaJ_C"/>
</dbReference>
<keyword evidence="1 6" id="KW-0479">Metal-binding</keyword>
<feature type="domain" description="CR-type" evidence="8">
    <location>
        <begin position="228"/>
        <end position="309"/>
    </location>
</feature>
<dbReference type="GO" id="GO:0051082">
    <property type="term" value="F:unfolded protein binding"/>
    <property type="evidence" value="ECO:0007669"/>
    <property type="project" value="InterPro"/>
</dbReference>
<dbReference type="PROSITE" id="PS00636">
    <property type="entry name" value="DNAJ_1"/>
    <property type="match status" value="1"/>
</dbReference>
<dbReference type="OrthoDB" id="10256793at2759"/>
<comment type="caution">
    <text evidence="9">The sequence shown here is derived from an EMBL/GenBank/DDBJ whole genome shotgun (WGS) entry which is preliminary data.</text>
</comment>
<evidence type="ECO:0000256" key="2">
    <source>
        <dbReference type="ARBA" id="ARBA00022737"/>
    </source>
</evidence>
<dbReference type="CDD" id="cd06257">
    <property type="entry name" value="DnaJ"/>
    <property type="match status" value="1"/>
</dbReference>
<dbReference type="InterPro" id="IPR008971">
    <property type="entry name" value="HSP40/DnaJ_pept-bd"/>
</dbReference>
<keyword evidence="10" id="KW-1185">Reference proteome</keyword>
<dbReference type="PRINTS" id="PR00625">
    <property type="entry name" value="JDOMAIN"/>
</dbReference>
<dbReference type="PROSITE" id="PS50076">
    <property type="entry name" value="DNAJ_2"/>
    <property type="match status" value="1"/>
</dbReference>
<dbReference type="GO" id="GO:0005524">
    <property type="term" value="F:ATP binding"/>
    <property type="evidence" value="ECO:0007669"/>
    <property type="project" value="InterPro"/>
</dbReference>
<dbReference type="Gene3D" id="1.10.287.110">
    <property type="entry name" value="DnaJ domain"/>
    <property type="match status" value="1"/>
</dbReference>
<reference evidence="9" key="1">
    <citation type="submission" date="2021-01" db="EMBL/GenBank/DDBJ databases">
        <title>Adiantum capillus-veneris genome.</title>
        <authorList>
            <person name="Fang Y."/>
            <person name="Liao Q."/>
        </authorList>
    </citation>
    <scope>NUCLEOTIDE SEQUENCE</scope>
    <source>
        <strain evidence="9">H3</strain>
        <tissue evidence="9">Leaf</tissue>
    </source>
</reference>
<evidence type="ECO:0000259" key="7">
    <source>
        <dbReference type="PROSITE" id="PS50076"/>
    </source>
</evidence>
<dbReference type="Pfam" id="PF00684">
    <property type="entry name" value="DnaJ_CXXCXGXG"/>
    <property type="match status" value="1"/>
</dbReference>
<dbReference type="FunFam" id="2.10.230.10:FF:000002">
    <property type="entry name" value="Molecular chaperone DnaJ"/>
    <property type="match status" value="1"/>
</dbReference>
<proteinExistence type="inferred from homology"/>
<accession>A0A9D4U4K2</accession>
<dbReference type="FunFam" id="1.10.287.110:FF:000037">
    <property type="entry name" value="Chaperone protein dnaJ A6 chloroplastic"/>
    <property type="match status" value="1"/>
</dbReference>
<dbReference type="InterPro" id="IPR036410">
    <property type="entry name" value="HSP_DnaJ_Cys-rich_dom_sf"/>
</dbReference>
<evidence type="ECO:0000259" key="8">
    <source>
        <dbReference type="PROSITE" id="PS51188"/>
    </source>
</evidence>
<dbReference type="NCBIfam" id="TIGR02349">
    <property type="entry name" value="DnaJ_bact"/>
    <property type="match status" value="1"/>
</dbReference>
<dbReference type="SMART" id="SM00271">
    <property type="entry name" value="DnaJ"/>
    <property type="match status" value="1"/>
</dbReference>
<keyword evidence="3 6" id="KW-0863">Zinc-finger</keyword>
<dbReference type="AlphaFoldDB" id="A0A9D4U4K2"/>
<evidence type="ECO:0000256" key="6">
    <source>
        <dbReference type="PROSITE-ProRule" id="PRU00546"/>
    </source>
</evidence>
<dbReference type="InterPro" id="IPR018253">
    <property type="entry name" value="DnaJ_domain_CS"/>
</dbReference>
<organism evidence="9 10">
    <name type="scientific">Adiantum capillus-veneris</name>
    <name type="common">Maidenhair fern</name>
    <dbReference type="NCBI Taxonomy" id="13818"/>
    <lineage>
        <taxon>Eukaryota</taxon>
        <taxon>Viridiplantae</taxon>
        <taxon>Streptophyta</taxon>
        <taxon>Embryophyta</taxon>
        <taxon>Tracheophyta</taxon>
        <taxon>Polypodiopsida</taxon>
        <taxon>Polypodiidae</taxon>
        <taxon>Polypodiales</taxon>
        <taxon>Pteridineae</taxon>
        <taxon>Pteridaceae</taxon>
        <taxon>Vittarioideae</taxon>
        <taxon>Adiantum</taxon>
    </lineage>
</organism>
<dbReference type="Proteomes" id="UP000886520">
    <property type="component" value="Chromosome 23"/>
</dbReference>
<dbReference type="SUPFAM" id="SSF57938">
    <property type="entry name" value="DnaJ/Hsp40 cysteine-rich domain"/>
    <property type="match status" value="1"/>
</dbReference>
<dbReference type="GO" id="GO:0008270">
    <property type="term" value="F:zinc ion binding"/>
    <property type="evidence" value="ECO:0007669"/>
    <property type="project" value="UniProtKB-KW"/>
</dbReference>
<feature type="zinc finger region" description="CR-type" evidence="6">
    <location>
        <begin position="228"/>
        <end position="309"/>
    </location>
</feature>
<keyword evidence="4 6" id="KW-0862">Zinc</keyword>
<dbReference type="PROSITE" id="PS51188">
    <property type="entry name" value="ZF_CR"/>
    <property type="match status" value="1"/>
</dbReference>
<dbReference type="Pfam" id="PF00226">
    <property type="entry name" value="DnaJ"/>
    <property type="match status" value="1"/>
</dbReference>
<dbReference type="FunFam" id="2.60.260.20:FF:000005">
    <property type="entry name" value="Chaperone protein dnaJ 1, mitochondrial"/>
    <property type="match status" value="1"/>
</dbReference>
<evidence type="ECO:0000256" key="5">
    <source>
        <dbReference type="ARBA" id="ARBA00023186"/>
    </source>
</evidence>
<dbReference type="InterPro" id="IPR036869">
    <property type="entry name" value="J_dom_sf"/>
</dbReference>
<keyword evidence="5" id="KW-0143">Chaperone</keyword>
<gene>
    <name evidence="9" type="ORF">GOP47_0023480</name>
</gene>
<dbReference type="SUPFAM" id="SSF49493">
    <property type="entry name" value="HSP40/DnaJ peptide-binding domain"/>
    <property type="match status" value="2"/>
</dbReference>
<dbReference type="InterPro" id="IPR001305">
    <property type="entry name" value="HSP_DnaJ_Cys-rich_dom"/>
</dbReference>
<dbReference type="Pfam" id="PF01556">
    <property type="entry name" value="DnaJ_C"/>
    <property type="match status" value="1"/>
</dbReference>
<dbReference type="GO" id="GO:0031072">
    <property type="term" value="F:heat shock protein binding"/>
    <property type="evidence" value="ECO:0007669"/>
    <property type="project" value="InterPro"/>
</dbReference>
<evidence type="ECO:0000313" key="9">
    <source>
        <dbReference type="EMBL" id="KAI5060975.1"/>
    </source>
</evidence>
<evidence type="ECO:0000256" key="4">
    <source>
        <dbReference type="ARBA" id="ARBA00022833"/>
    </source>
</evidence>
<protein>
    <submittedName>
        <fullName evidence="9">Uncharacterized protein</fullName>
    </submittedName>
</protein>
<dbReference type="GO" id="GO:0042026">
    <property type="term" value="P:protein refolding"/>
    <property type="evidence" value="ECO:0007669"/>
    <property type="project" value="TreeGrafter"/>
</dbReference>
<sequence length="457" mass="49603">MHESKDFYTSLAMAIMGPRSLSYSCTPESSLRNASASLCTTSSKVIHSRNSKDGFIGSFCQLRGSFSLKSLELRTPQKWSSRIFRLNVKADSDFYNMLGVSRNSSKAEIKTSYRKLARQYHPDVNKDPGAEAKFKDISNAYEVLSDDDKRSIYDTYGEAGLKGVGAGGDSMYGSPFDLFEAFFESMGDMDGIGGMGGLGGMGSSRKRRAHGPDEQHELQIEFLEAIFGVNKDIVVSRLDLCNTCDGSGNKPGTKPKKCNRCGGKGQIVSSTRTPFGDFRQIFPCNTCGGVGQSTTPCNLCKGEGRARKKKTVKVQVPAGVESGNRLRVRAEGSVGKRGGPPGDLMVSLYVRPDPQLSRDGSNILYTCKISYIDAIKGTCVKVPTVDGNSDLRIPAGTQPGTTLVMARKGAPVLGQPNIRGDQLVRIQVDIPRHLSSQERELIEQLSELSHAQPVNVR</sequence>
<evidence type="ECO:0000313" key="10">
    <source>
        <dbReference type="Proteomes" id="UP000886520"/>
    </source>
</evidence>
<dbReference type="HAMAP" id="MF_01152">
    <property type="entry name" value="DnaJ"/>
    <property type="match status" value="1"/>
</dbReference>
<dbReference type="GO" id="GO:0009408">
    <property type="term" value="P:response to heat"/>
    <property type="evidence" value="ECO:0007669"/>
    <property type="project" value="InterPro"/>
</dbReference>
<dbReference type="Gene3D" id="2.10.230.10">
    <property type="entry name" value="Heat shock protein DnaJ, cysteine-rich domain"/>
    <property type="match status" value="1"/>
</dbReference>
<dbReference type="SUPFAM" id="SSF46565">
    <property type="entry name" value="Chaperone J-domain"/>
    <property type="match status" value="1"/>
</dbReference>
<feature type="domain" description="J" evidence="7">
    <location>
        <begin position="93"/>
        <end position="157"/>
    </location>
</feature>
<keyword evidence="2" id="KW-0677">Repeat</keyword>
<evidence type="ECO:0000256" key="1">
    <source>
        <dbReference type="ARBA" id="ARBA00022723"/>
    </source>
</evidence>
<dbReference type="InterPro" id="IPR012724">
    <property type="entry name" value="DnaJ"/>
</dbReference>
<dbReference type="Gene3D" id="2.60.260.20">
    <property type="entry name" value="Urease metallochaperone UreE, N-terminal domain"/>
    <property type="match status" value="2"/>
</dbReference>
<evidence type="ECO:0000256" key="3">
    <source>
        <dbReference type="ARBA" id="ARBA00022771"/>
    </source>
</evidence>
<name>A0A9D4U4K2_ADICA</name>
<dbReference type="PANTHER" id="PTHR43096:SF10">
    <property type="entry name" value="CHAPERONE PROTEIN DNAJ A6, CHLOROPLASTIC"/>
    <property type="match status" value="1"/>
</dbReference>
<dbReference type="PANTHER" id="PTHR43096">
    <property type="entry name" value="DNAJ HOMOLOG 1, MITOCHONDRIAL-RELATED"/>
    <property type="match status" value="1"/>
</dbReference>
<dbReference type="InterPro" id="IPR001623">
    <property type="entry name" value="DnaJ_domain"/>
</dbReference>
<dbReference type="EMBL" id="JABFUD020000023">
    <property type="protein sequence ID" value="KAI5060975.1"/>
    <property type="molecule type" value="Genomic_DNA"/>
</dbReference>